<reference evidence="3 4" key="1">
    <citation type="submission" date="2021-05" db="EMBL/GenBank/DDBJ databases">
        <title>Comparative genomic studies on the polysaccharide-degrading batcterial strains of the Flammeovirga genus.</title>
        <authorList>
            <person name="Zewei F."/>
            <person name="Zheng Z."/>
            <person name="Yu L."/>
            <person name="Ruyue G."/>
            <person name="Yanhong M."/>
            <person name="Yuanyuan C."/>
            <person name="Jingyan G."/>
            <person name="Wenjun H."/>
        </authorList>
    </citation>
    <scope>NUCLEOTIDE SEQUENCE [LARGE SCALE GENOMIC DNA]</scope>
    <source>
        <strain evidence="3 4">YS10</strain>
    </source>
</reference>
<name>A0ABX8GV52_9BACT</name>
<gene>
    <name evidence="3" type="ORF">KM029_00500</name>
</gene>
<evidence type="ECO:0008006" key="5">
    <source>
        <dbReference type="Google" id="ProtNLM"/>
    </source>
</evidence>
<dbReference type="EMBL" id="CP076128">
    <property type="protein sequence ID" value="QWG07456.1"/>
    <property type="molecule type" value="Genomic_DNA"/>
</dbReference>
<accession>A0ABX8GV52</accession>
<protein>
    <recommendedName>
        <fullName evidence="5">Lipoprotein</fullName>
    </recommendedName>
</protein>
<feature type="compositionally biased region" description="Basic and acidic residues" evidence="2">
    <location>
        <begin position="24"/>
        <end position="55"/>
    </location>
</feature>
<evidence type="ECO:0000256" key="2">
    <source>
        <dbReference type="SAM" id="MobiDB-lite"/>
    </source>
</evidence>
<sequence length="360" mass="41010">MKKVFVLASLLSIFISCNKEKDEVVPKEKVEVVKKEDSLSKKAETNDSTDNEKNSSDTNKSNNTKGDANSSNTGKNTTTKITKKPTSGNSSKVTKNSSSSSSSSSSTNGSFVNTGGAKNDANTQANLVLRSYNSSMHGAVVEIKSVKKWSQTEIDHLQELADSYDIKYMERLDKELESLNRTFQSQERVLKELDKNLKRHESYLEREYKKISLKDEALEKLELENANLDPSASNYSTEKGRIMNEIAILEMAIHNIEVRIKFGLMKKYQEVEKKFLDQQDKMYFGINQDLRNKKKELQDLKDQQTAFKALFKNGEQVAKDLLKRRNAQRYVQYVDESKKAYEDNPIKGTFKNGDLLVEIY</sequence>
<organism evidence="3 4">
    <name type="scientific">Flammeovirga kamogawensis</name>
    <dbReference type="NCBI Taxonomy" id="373891"/>
    <lineage>
        <taxon>Bacteria</taxon>
        <taxon>Pseudomonadati</taxon>
        <taxon>Bacteroidota</taxon>
        <taxon>Cytophagia</taxon>
        <taxon>Cytophagales</taxon>
        <taxon>Flammeovirgaceae</taxon>
        <taxon>Flammeovirga</taxon>
    </lineage>
</organism>
<keyword evidence="4" id="KW-1185">Reference proteome</keyword>
<dbReference type="PROSITE" id="PS51257">
    <property type="entry name" value="PROKAR_LIPOPROTEIN"/>
    <property type="match status" value="1"/>
</dbReference>
<feature type="coiled-coil region" evidence="1">
    <location>
        <begin position="283"/>
        <end position="310"/>
    </location>
</feature>
<feature type="compositionally biased region" description="Low complexity" evidence="2">
    <location>
        <begin position="56"/>
        <end position="116"/>
    </location>
</feature>
<evidence type="ECO:0000256" key="1">
    <source>
        <dbReference type="SAM" id="Coils"/>
    </source>
</evidence>
<dbReference type="RefSeq" id="WP_144074845.1">
    <property type="nucleotide sequence ID" value="NZ_CP076128.1"/>
</dbReference>
<feature type="coiled-coil region" evidence="1">
    <location>
        <begin position="169"/>
        <end position="224"/>
    </location>
</feature>
<feature type="region of interest" description="Disordered" evidence="2">
    <location>
        <begin position="24"/>
        <end position="119"/>
    </location>
</feature>
<evidence type="ECO:0000313" key="4">
    <source>
        <dbReference type="Proteomes" id="UP000682802"/>
    </source>
</evidence>
<evidence type="ECO:0000313" key="3">
    <source>
        <dbReference type="EMBL" id="QWG07456.1"/>
    </source>
</evidence>
<keyword evidence="1" id="KW-0175">Coiled coil</keyword>
<proteinExistence type="predicted"/>
<dbReference type="Proteomes" id="UP000682802">
    <property type="component" value="Chromosome 1"/>
</dbReference>